<feature type="region of interest" description="Disordered" evidence="1">
    <location>
        <begin position="25"/>
        <end position="93"/>
    </location>
</feature>
<evidence type="ECO:0000313" key="5">
    <source>
        <dbReference type="Proteomes" id="UP001156102"/>
    </source>
</evidence>
<feature type="chain" id="PRO_5041252511" evidence="2">
    <location>
        <begin position="22"/>
        <end position="308"/>
    </location>
</feature>
<feature type="compositionally biased region" description="Low complexity" evidence="1">
    <location>
        <begin position="165"/>
        <end position="185"/>
    </location>
</feature>
<organism evidence="4 5">
    <name type="scientific">Ectobacillus ponti</name>
    <dbReference type="NCBI Taxonomy" id="2961894"/>
    <lineage>
        <taxon>Bacteria</taxon>
        <taxon>Bacillati</taxon>
        <taxon>Bacillota</taxon>
        <taxon>Bacilli</taxon>
        <taxon>Bacillales</taxon>
        <taxon>Bacillaceae</taxon>
        <taxon>Ectobacillus</taxon>
    </lineage>
</organism>
<dbReference type="PROSITE" id="PS51257">
    <property type="entry name" value="PROKAR_LIPOPROTEIN"/>
    <property type="match status" value="1"/>
</dbReference>
<gene>
    <name evidence="4" type="ORF">NK662_07965</name>
</gene>
<dbReference type="PANTHER" id="PTHR31157:SF1">
    <property type="entry name" value="SCP DOMAIN-CONTAINING PROTEIN"/>
    <property type="match status" value="1"/>
</dbReference>
<evidence type="ECO:0000313" key="4">
    <source>
        <dbReference type="EMBL" id="MCP8968478.1"/>
    </source>
</evidence>
<sequence>MIRLRTLTTIAALSLSLTAMTGCGDNERRNASAPNNLSANDTLRNTSNRLTDRDRTGMTNRTNTYTNVTDRTNLTDRTGTNMSNSGNTSLNNAVPARNARGYVTPNAVSYNPAGSYGYQQTATVPGGGYVRLCPCPNQQTPSTGTAPRTGTTPSTGTAPNTGSITPKATTPAPSAPSSVTGGSVSTAEARVIDLTNAERRKAGLAALTSDAALSKVAQAKSNDMRANNYFDHQSPTYGSPFDMMRTFGVSYSYAGENIAKGQRTPEEVVQAWMNSPGHRANILNSNYTRIGVGYESTQNIWSQEFTRP</sequence>
<evidence type="ECO:0000256" key="2">
    <source>
        <dbReference type="SAM" id="SignalP"/>
    </source>
</evidence>
<dbReference type="Gene3D" id="3.40.33.10">
    <property type="entry name" value="CAP"/>
    <property type="match status" value="1"/>
</dbReference>
<feature type="compositionally biased region" description="Polar residues" evidence="1">
    <location>
        <begin position="57"/>
        <end position="92"/>
    </location>
</feature>
<protein>
    <submittedName>
        <fullName evidence="4">CAP domain-containing protein</fullName>
    </submittedName>
</protein>
<dbReference type="InterPro" id="IPR014258">
    <property type="entry name" value="CAP_domain_YkwD-like"/>
</dbReference>
<dbReference type="NCBIfam" id="TIGR02909">
    <property type="entry name" value="spore_YkwD"/>
    <property type="match status" value="1"/>
</dbReference>
<feature type="compositionally biased region" description="Polar residues" evidence="1">
    <location>
        <begin position="139"/>
        <end position="164"/>
    </location>
</feature>
<dbReference type="EMBL" id="JANCLT010000003">
    <property type="protein sequence ID" value="MCP8968478.1"/>
    <property type="molecule type" value="Genomic_DNA"/>
</dbReference>
<dbReference type="AlphaFoldDB" id="A0AA41X789"/>
<dbReference type="SUPFAM" id="SSF55797">
    <property type="entry name" value="PR-1-like"/>
    <property type="match status" value="1"/>
</dbReference>
<evidence type="ECO:0000259" key="3">
    <source>
        <dbReference type="Pfam" id="PF00188"/>
    </source>
</evidence>
<reference evidence="4" key="1">
    <citation type="submission" date="2022-07" db="EMBL/GenBank/DDBJ databases">
        <authorList>
            <person name="Li W.-J."/>
            <person name="Deng Q.-Q."/>
        </authorList>
    </citation>
    <scope>NUCLEOTIDE SEQUENCE</scope>
    <source>
        <strain evidence="4">SYSU M60031</strain>
    </source>
</reference>
<accession>A0AA41X789</accession>
<dbReference type="Proteomes" id="UP001156102">
    <property type="component" value="Unassembled WGS sequence"/>
</dbReference>
<feature type="signal peptide" evidence="2">
    <location>
        <begin position="1"/>
        <end position="21"/>
    </location>
</feature>
<keyword evidence="2" id="KW-0732">Signal</keyword>
<keyword evidence="5" id="KW-1185">Reference proteome</keyword>
<comment type="caution">
    <text evidence="4">The sequence shown here is derived from an EMBL/GenBank/DDBJ whole genome shotgun (WGS) entry which is preliminary data.</text>
</comment>
<proteinExistence type="predicted"/>
<dbReference type="CDD" id="cd05379">
    <property type="entry name" value="CAP_bacterial"/>
    <property type="match status" value="1"/>
</dbReference>
<feature type="compositionally biased region" description="Polar residues" evidence="1">
    <location>
        <begin position="32"/>
        <end position="49"/>
    </location>
</feature>
<dbReference type="InterPro" id="IPR014044">
    <property type="entry name" value="CAP_dom"/>
</dbReference>
<evidence type="ECO:0000256" key="1">
    <source>
        <dbReference type="SAM" id="MobiDB-lite"/>
    </source>
</evidence>
<dbReference type="PANTHER" id="PTHR31157">
    <property type="entry name" value="SCP DOMAIN-CONTAINING PROTEIN"/>
    <property type="match status" value="1"/>
</dbReference>
<feature type="domain" description="SCP" evidence="3">
    <location>
        <begin position="193"/>
        <end position="300"/>
    </location>
</feature>
<name>A0AA41X789_9BACI</name>
<feature type="region of interest" description="Disordered" evidence="1">
    <location>
        <begin position="139"/>
        <end position="185"/>
    </location>
</feature>
<dbReference type="Pfam" id="PF00188">
    <property type="entry name" value="CAP"/>
    <property type="match status" value="1"/>
</dbReference>
<dbReference type="RefSeq" id="WP_254758388.1">
    <property type="nucleotide sequence ID" value="NZ_JANCLT010000003.1"/>
</dbReference>
<dbReference type="InterPro" id="IPR035940">
    <property type="entry name" value="CAP_sf"/>
</dbReference>